<feature type="compositionally biased region" description="Polar residues" evidence="1">
    <location>
        <begin position="347"/>
        <end position="356"/>
    </location>
</feature>
<organism evidence="3 4">
    <name type="scientific">Sporothrix schenckii 1099-18</name>
    <dbReference type="NCBI Taxonomy" id="1397361"/>
    <lineage>
        <taxon>Eukaryota</taxon>
        <taxon>Fungi</taxon>
        <taxon>Dikarya</taxon>
        <taxon>Ascomycota</taxon>
        <taxon>Pezizomycotina</taxon>
        <taxon>Sordariomycetes</taxon>
        <taxon>Sordariomycetidae</taxon>
        <taxon>Ophiostomatales</taxon>
        <taxon>Ophiostomataceae</taxon>
        <taxon>Sporothrix</taxon>
    </lineage>
</organism>
<keyword evidence="2" id="KW-0812">Transmembrane</keyword>
<dbReference type="KEGG" id="ssck:SPSK_04346"/>
<dbReference type="Proteomes" id="UP000033710">
    <property type="component" value="Unassembled WGS sequence"/>
</dbReference>
<feature type="transmembrane region" description="Helical" evidence="2">
    <location>
        <begin position="7"/>
        <end position="26"/>
    </location>
</feature>
<proteinExistence type="predicted"/>
<evidence type="ECO:0000256" key="1">
    <source>
        <dbReference type="SAM" id="MobiDB-lite"/>
    </source>
</evidence>
<gene>
    <name evidence="3" type="ORF">SPSK_04346</name>
</gene>
<dbReference type="AlphaFoldDB" id="A0A0F2M5A1"/>
<evidence type="ECO:0008006" key="5">
    <source>
        <dbReference type="Google" id="ProtNLM"/>
    </source>
</evidence>
<keyword evidence="2" id="KW-1133">Transmembrane helix</keyword>
<dbReference type="EMBL" id="AXCR01000010">
    <property type="protein sequence ID" value="KJR83371.1"/>
    <property type="molecule type" value="Genomic_DNA"/>
</dbReference>
<dbReference type="OrthoDB" id="71600at2759"/>
<feature type="transmembrane region" description="Helical" evidence="2">
    <location>
        <begin position="38"/>
        <end position="63"/>
    </location>
</feature>
<feature type="transmembrane region" description="Helical" evidence="2">
    <location>
        <begin position="84"/>
        <end position="111"/>
    </location>
</feature>
<keyword evidence="2" id="KW-0472">Membrane</keyword>
<dbReference type="GeneID" id="27666431"/>
<protein>
    <recommendedName>
        <fullName evidence="5">Tetraspanin Tsp3</fullName>
    </recommendedName>
</protein>
<evidence type="ECO:0000313" key="4">
    <source>
        <dbReference type="Proteomes" id="UP000033710"/>
    </source>
</evidence>
<reference evidence="3 4" key="1">
    <citation type="journal article" date="2014" name="BMC Genomics">
        <title>Comparative genomics of the major fungal agents of human and animal Sporotrichosis: Sporothrix schenckii and Sporothrix brasiliensis.</title>
        <authorList>
            <person name="Teixeira M.M."/>
            <person name="de Almeida L.G."/>
            <person name="Kubitschek-Barreira P."/>
            <person name="Alves F.L."/>
            <person name="Kioshima E.S."/>
            <person name="Abadio A.K."/>
            <person name="Fernandes L."/>
            <person name="Derengowski L.S."/>
            <person name="Ferreira K.S."/>
            <person name="Souza R.C."/>
            <person name="Ruiz J.C."/>
            <person name="de Andrade N.C."/>
            <person name="Paes H.C."/>
            <person name="Nicola A.M."/>
            <person name="Albuquerque P."/>
            <person name="Gerber A.L."/>
            <person name="Martins V.P."/>
            <person name="Peconick L.D."/>
            <person name="Neto A.V."/>
            <person name="Chaucanez C.B."/>
            <person name="Silva P.A."/>
            <person name="Cunha O.L."/>
            <person name="de Oliveira F.F."/>
            <person name="dos Santos T.C."/>
            <person name="Barros A.L."/>
            <person name="Soares M.A."/>
            <person name="de Oliveira L.M."/>
            <person name="Marini M.M."/>
            <person name="Villalobos-Duno H."/>
            <person name="Cunha M.M."/>
            <person name="de Hoog S."/>
            <person name="da Silveira J.F."/>
            <person name="Henrissat B."/>
            <person name="Nino-Vega G.A."/>
            <person name="Cisalpino P.S."/>
            <person name="Mora-Montes H.M."/>
            <person name="Almeida S.R."/>
            <person name="Stajich J.E."/>
            <person name="Lopes-Bezerra L.M."/>
            <person name="Vasconcelos A.T."/>
            <person name="Felipe M.S."/>
        </authorList>
    </citation>
    <scope>NUCLEOTIDE SEQUENCE [LARGE SCALE GENOMIC DNA]</scope>
    <source>
        <strain evidence="3 4">1099-18</strain>
    </source>
</reference>
<feature type="region of interest" description="Disordered" evidence="1">
    <location>
        <begin position="258"/>
        <end position="367"/>
    </location>
</feature>
<evidence type="ECO:0000256" key="2">
    <source>
        <dbReference type="SAM" id="Phobius"/>
    </source>
</evidence>
<feature type="transmembrane region" description="Helical" evidence="2">
    <location>
        <begin position="201"/>
        <end position="223"/>
    </location>
</feature>
<sequence length="367" mass="39154">MSAWSWLYLYPVLLILLFGVAIYEHVHATALALPLSPALTVLAIVLPVVSFANTVVLPAALAVDDGTNNNNNSSGRVLRFARRRPLLVASLVQALNAGQFLLAVVLAVLFLERSAPSAIRACVVGTAWQHLFATKNAAVVRRIQDALDCCGFNSVRDRAWPFAEDIGHGGAACAERFGRTQACAAPWTAALERTTGVEGGLAAGVLLLQAVLYFAAPWVAAALRQRQQQQSQRHRNRQASPSESGWTRLLLPFAAGGAWQREGNNNDNNDNNDGVRQPLLGAGHEDNGPGDGHDAHHSPNGGYVYEIDNNADERPNGEGGDTGNGHGHENNSNGETVDEEQGRPAGQNEQSSSQYGSIAPHDAWGAE</sequence>
<reference evidence="3 4" key="2">
    <citation type="journal article" date="2015" name="Eukaryot. Cell">
        <title>Asexual propagation of a virulent clone complex in a human and feline outbreak of sporotrichosis.</title>
        <authorList>
            <person name="Teixeira Mde M."/>
            <person name="Rodrigues A.M."/>
            <person name="Tsui C.K."/>
            <person name="de Almeida L.G."/>
            <person name="Van Diepeningen A.D."/>
            <person name="van den Ende B.G."/>
            <person name="Fernandes G.F."/>
            <person name="Kano R."/>
            <person name="Hamelin R.C."/>
            <person name="Lopes-Bezerra L.M."/>
            <person name="Vasconcelos A.T."/>
            <person name="de Hoog S."/>
            <person name="de Camargo Z.P."/>
            <person name="Felipe M.S."/>
        </authorList>
    </citation>
    <scope>NUCLEOTIDE SEQUENCE [LARGE SCALE GENOMIC DNA]</scope>
    <source>
        <strain evidence="3 4">1099-18</strain>
    </source>
</reference>
<name>A0A0F2M5A1_SPOSC</name>
<comment type="caution">
    <text evidence="3">The sequence shown here is derived from an EMBL/GenBank/DDBJ whole genome shotgun (WGS) entry which is preliminary data.</text>
</comment>
<accession>A0A0F2M5A1</accession>
<dbReference type="VEuPathDB" id="FungiDB:SPSK_04346"/>
<feature type="compositionally biased region" description="Basic and acidic residues" evidence="1">
    <location>
        <begin position="283"/>
        <end position="297"/>
    </location>
</feature>
<dbReference type="RefSeq" id="XP_016586047.1">
    <property type="nucleotide sequence ID" value="XM_016731154.1"/>
</dbReference>
<evidence type="ECO:0000313" key="3">
    <source>
        <dbReference type="EMBL" id="KJR83371.1"/>
    </source>
</evidence>